<evidence type="ECO:0000256" key="1">
    <source>
        <dbReference type="ARBA" id="ARBA00008226"/>
    </source>
</evidence>
<dbReference type="PANTHER" id="PTHR22594:SF34">
    <property type="entry name" value="ASPARAGINE--TRNA LIGASE, MITOCHONDRIAL-RELATED"/>
    <property type="match status" value="1"/>
</dbReference>
<dbReference type="GO" id="GO:0006421">
    <property type="term" value="P:asparaginyl-tRNA aminoacylation"/>
    <property type="evidence" value="ECO:0007669"/>
    <property type="project" value="UniProtKB-UniRule"/>
</dbReference>
<dbReference type="InterPro" id="IPR004522">
    <property type="entry name" value="Asn-tRNA-ligase"/>
</dbReference>
<keyword evidence="3 7" id="KW-0547">Nucleotide-binding</keyword>
<dbReference type="KEGG" id="nva:G3M78_14315"/>
<dbReference type="PRINTS" id="PR01042">
    <property type="entry name" value="TRNASYNTHASP"/>
</dbReference>
<dbReference type="EMBL" id="CP048620">
    <property type="protein sequence ID" value="QPJ66508.1"/>
    <property type="molecule type" value="Genomic_DNA"/>
</dbReference>
<comment type="similarity">
    <text evidence="1 7">Belongs to the class-II aminoacyl-tRNA synthetase family.</text>
</comment>
<dbReference type="InterPro" id="IPR006195">
    <property type="entry name" value="aa-tRNA-synth_II"/>
</dbReference>
<feature type="domain" description="Aminoacyl-transfer RNA synthetases class-II family profile" evidence="8">
    <location>
        <begin position="136"/>
        <end position="453"/>
    </location>
</feature>
<dbReference type="SUPFAM" id="SSF55681">
    <property type="entry name" value="Class II aaRS and biotin synthetases"/>
    <property type="match status" value="1"/>
</dbReference>
<dbReference type="NCBIfam" id="TIGR00457">
    <property type="entry name" value="asnS"/>
    <property type="match status" value="1"/>
</dbReference>
<evidence type="ECO:0000256" key="6">
    <source>
        <dbReference type="ARBA" id="ARBA00023146"/>
    </source>
</evidence>
<evidence type="ECO:0000256" key="3">
    <source>
        <dbReference type="ARBA" id="ARBA00022741"/>
    </source>
</evidence>
<dbReference type="NCBIfam" id="NF003037">
    <property type="entry name" value="PRK03932.1"/>
    <property type="match status" value="1"/>
</dbReference>
<evidence type="ECO:0000313" key="9">
    <source>
        <dbReference type="EMBL" id="QPJ66508.1"/>
    </source>
</evidence>
<dbReference type="GO" id="GO:0003676">
    <property type="term" value="F:nucleic acid binding"/>
    <property type="evidence" value="ECO:0007669"/>
    <property type="project" value="InterPro"/>
</dbReference>
<organism evidence="9 10">
    <name type="scientific">Candidatus Nitrohelix vancouverensis</name>
    <dbReference type="NCBI Taxonomy" id="2705534"/>
    <lineage>
        <taxon>Bacteria</taxon>
        <taxon>Pseudomonadati</taxon>
        <taxon>Nitrospinota/Tectimicrobiota group</taxon>
        <taxon>Nitrospinota</taxon>
        <taxon>Nitrospinia</taxon>
        <taxon>Nitrospinales</taxon>
        <taxon>Nitrospinaceae</taxon>
        <taxon>Candidatus Nitrohelix</taxon>
    </lineage>
</organism>
<reference evidence="10" key="1">
    <citation type="submission" date="2020-02" db="EMBL/GenBank/DDBJ databases">
        <title>Genomic and physiological characterization of two novel Nitrospinaceae genera.</title>
        <authorList>
            <person name="Mueller A.J."/>
            <person name="Jung M.-Y."/>
            <person name="Strachan C.R."/>
            <person name="Herbold C.W."/>
            <person name="Kirkegaard R.H."/>
            <person name="Daims H."/>
        </authorList>
    </citation>
    <scope>NUCLEOTIDE SEQUENCE [LARGE SCALE GENOMIC DNA]</scope>
</reference>
<dbReference type="Gene3D" id="3.30.930.10">
    <property type="entry name" value="Bira Bifunctional Protein, Domain 2"/>
    <property type="match status" value="1"/>
</dbReference>
<dbReference type="GO" id="GO:0005737">
    <property type="term" value="C:cytoplasm"/>
    <property type="evidence" value="ECO:0007669"/>
    <property type="project" value="UniProtKB-SubCell"/>
</dbReference>
<dbReference type="GO" id="GO:0004816">
    <property type="term" value="F:asparagine-tRNA ligase activity"/>
    <property type="evidence" value="ECO:0007669"/>
    <property type="project" value="UniProtKB-UniRule"/>
</dbReference>
<comment type="subcellular location">
    <subcellularLocation>
        <location evidence="7">Cytoplasm</location>
    </subcellularLocation>
</comment>
<name>A0A7T0C4S9_9BACT</name>
<keyword evidence="4 7" id="KW-0067">ATP-binding</keyword>
<gene>
    <name evidence="7 9" type="primary">asnS</name>
    <name evidence="9" type="ORF">G3M78_14315</name>
</gene>
<evidence type="ECO:0000256" key="2">
    <source>
        <dbReference type="ARBA" id="ARBA00022598"/>
    </source>
</evidence>
<dbReference type="PANTHER" id="PTHR22594">
    <property type="entry name" value="ASPARTYL/LYSYL-TRNA SYNTHETASE"/>
    <property type="match status" value="1"/>
</dbReference>
<dbReference type="InterPro" id="IPR012340">
    <property type="entry name" value="NA-bd_OB-fold"/>
</dbReference>
<comment type="subunit">
    <text evidence="7">Homodimer.</text>
</comment>
<dbReference type="PROSITE" id="PS50862">
    <property type="entry name" value="AA_TRNA_LIGASE_II"/>
    <property type="match status" value="1"/>
</dbReference>
<sequence>MKRSKIALLLKDNLERPKILARGWVRTRRDSKGGFSFIEINDGSCLKNIQAIVDHSLEGFKSDGNRIHTGACIEVSGALVRSQGKGQGVEIQAEQVKVYGAADPDSYPLQKKRHSFEYLREIAHLRPRTNTFGAVMRVRNRLAFAIHQFFHDRGFVYVNTPIISTGDCEGAGELFQVTTLDLQNLPRVDGGVNYAEDFFGEKTSLTVSGQLEGEVFAMALSEIYTFGPTFRAENSNTSRHLAEFWMVEPEMAFYELVDDMDLAEEFLQYLFKDVLENCPEDLAFFDERIHPGLLDGHRLIAETAFERVDYTRAVEILEKSNQNFSYRPEWGCNLQSEHEHYLSEHVFKKPVILFDYPEKIKPFYMKSNADGKTVRAMDVLLPKLGEIIGGSQREDDYDVLLNRMKEKNLNTDEYFWYLDLRRFGSAPHSGFGLGFERLVQFVTGMDNIRDVIPFPRTPKNAKF</sequence>
<dbReference type="CDD" id="cd04318">
    <property type="entry name" value="EcAsnRS_like_N"/>
    <property type="match status" value="1"/>
</dbReference>
<dbReference type="FunFam" id="3.30.930.10:FF:000016">
    <property type="entry name" value="Asparagine--tRNA ligase"/>
    <property type="match status" value="1"/>
</dbReference>
<keyword evidence="5 7" id="KW-0648">Protein biosynthesis</keyword>
<dbReference type="InterPro" id="IPR004365">
    <property type="entry name" value="NA-bd_OB_tRNA"/>
</dbReference>
<dbReference type="InterPro" id="IPR045864">
    <property type="entry name" value="aa-tRNA-synth_II/BPL/LPL"/>
</dbReference>
<dbReference type="SUPFAM" id="SSF50249">
    <property type="entry name" value="Nucleic acid-binding proteins"/>
    <property type="match status" value="1"/>
</dbReference>
<proteinExistence type="inferred from homology"/>
<evidence type="ECO:0000256" key="7">
    <source>
        <dbReference type="HAMAP-Rule" id="MF_00534"/>
    </source>
</evidence>
<evidence type="ECO:0000256" key="5">
    <source>
        <dbReference type="ARBA" id="ARBA00022917"/>
    </source>
</evidence>
<comment type="catalytic activity">
    <reaction evidence="7">
        <text>tRNA(Asn) + L-asparagine + ATP = L-asparaginyl-tRNA(Asn) + AMP + diphosphate + H(+)</text>
        <dbReference type="Rhea" id="RHEA:11180"/>
        <dbReference type="Rhea" id="RHEA-COMP:9659"/>
        <dbReference type="Rhea" id="RHEA-COMP:9674"/>
        <dbReference type="ChEBI" id="CHEBI:15378"/>
        <dbReference type="ChEBI" id="CHEBI:30616"/>
        <dbReference type="ChEBI" id="CHEBI:33019"/>
        <dbReference type="ChEBI" id="CHEBI:58048"/>
        <dbReference type="ChEBI" id="CHEBI:78442"/>
        <dbReference type="ChEBI" id="CHEBI:78515"/>
        <dbReference type="ChEBI" id="CHEBI:456215"/>
        <dbReference type="EC" id="6.1.1.22"/>
    </reaction>
</comment>
<dbReference type="Proteomes" id="UP000594464">
    <property type="component" value="Chromosome"/>
</dbReference>
<accession>A0A7T0C4S9</accession>
<keyword evidence="6 7" id="KW-0030">Aminoacyl-tRNA synthetase</keyword>
<dbReference type="HAMAP" id="MF_00534">
    <property type="entry name" value="Asn_tRNA_synth"/>
    <property type="match status" value="1"/>
</dbReference>
<dbReference type="Pfam" id="PF00152">
    <property type="entry name" value="tRNA-synt_2"/>
    <property type="match status" value="1"/>
</dbReference>
<dbReference type="EC" id="6.1.1.22" evidence="7"/>
<keyword evidence="2 7" id="KW-0436">Ligase</keyword>
<dbReference type="Pfam" id="PF01336">
    <property type="entry name" value="tRNA_anti-codon"/>
    <property type="match status" value="1"/>
</dbReference>
<keyword evidence="7" id="KW-0963">Cytoplasm</keyword>
<dbReference type="Gene3D" id="2.40.50.140">
    <property type="entry name" value="Nucleic acid-binding proteins"/>
    <property type="match status" value="1"/>
</dbReference>
<dbReference type="GO" id="GO:0005524">
    <property type="term" value="F:ATP binding"/>
    <property type="evidence" value="ECO:0007669"/>
    <property type="project" value="UniProtKB-UniRule"/>
</dbReference>
<dbReference type="InterPro" id="IPR004364">
    <property type="entry name" value="Aa-tRNA-synt_II"/>
</dbReference>
<protein>
    <recommendedName>
        <fullName evidence="7">Asparagine--tRNA ligase</fullName>
        <ecNumber evidence="7">6.1.1.22</ecNumber>
    </recommendedName>
    <alternativeName>
        <fullName evidence="7">Asparaginyl-tRNA synthetase</fullName>
        <shortName evidence="7">AsnRS</shortName>
    </alternativeName>
</protein>
<evidence type="ECO:0000256" key="4">
    <source>
        <dbReference type="ARBA" id="ARBA00022840"/>
    </source>
</evidence>
<evidence type="ECO:0000313" key="10">
    <source>
        <dbReference type="Proteomes" id="UP000594464"/>
    </source>
</evidence>
<dbReference type="CDD" id="cd00776">
    <property type="entry name" value="AsxRS_core"/>
    <property type="match status" value="1"/>
</dbReference>
<dbReference type="InterPro" id="IPR002312">
    <property type="entry name" value="Asp/Asn-tRNA-synth_IIb"/>
</dbReference>
<dbReference type="AlphaFoldDB" id="A0A7T0C4S9"/>
<evidence type="ECO:0000259" key="8">
    <source>
        <dbReference type="PROSITE" id="PS50862"/>
    </source>
</evidence>